<dbReference type="EMBL" id="KV950203">
    <property type="protein sequence ID" value="PIO25820.1"/>
    <property type="molecule type" value="Genomic_DNA"/>
</dbReference>
<evidence type="ECO:0000313" key="3">
    <source>
        <dbReference type="Proteomes" id="UP000228934"/>
    </source>
</evidence>
<organism evidence="2 3">
    <name type="scientific">Aquarana catesbeiana</name>
    <name type="common">American bullfrog</name>
    <name type="synonym">Rana catesbeiana</name>
    <dbReference type="NCBI Taxonomy" id="8400"/>
    <lineage>
        <taxon>Eukaryota</taxon>
        <taxon>Metazoa</taxon>
        <taxon>Chordata</taxon>
        <taxon>Craniata</taxon>
        <taxon>Vertebrata</taxon>
        <taxon>Euteleostomi</taxon>
        <taxon>Amphibia</taxon>
        <taxon>Batrachia</taxon>
        <taxon>Anura</taxon>
        <taxon>Neobatrachia</taxon>
        <taxon>Ranoidea</taxon>
        <taxon>Ranidae</taxon>
        <taxon>Aquarana</taxon>
    </lineage>
</organism>
<accession>A0A2G9RD61</accession>
<keyword evidence="3" id="KW-1185">Reference proteome</keyword>
<protein>
    <submittedName>
        <fullName evidence="2">Uncharacterized protein</fullName>
    </submittedName>
</protein>
<name>A0A2G9RD61_AQUCT</name>
<feature type="compositionally biased region" description="Polar residues" evidence="1">
    <location>
        <begin position="8"/>
        <end position="21"/>
    </location>
</feature>
<dbReference type="Proteomes" id="UP000228934">
    <property type="component" value="Unassembled WGS sequence"/>
</dbReference>
<sequence>VRRGHSATVYTSGRRSTSVGHQKNLFRVSHTGAPVDTPVGNFTKKGKYSSLNKGKRSCLQLGTLPKQTIGRHFQAMFHIPISCLKYLCAKYTFFLFT</sequence>
<evidence type="ECO:0000256" key="1">
    <source>
        <dbReference type="SAM" id="MobiDB-lite"/>
    </source>
</evidence>
<feature type="region of interest" description="Disordered" evidence="1">
    <location>
        <begin position="1"/>
        <end position="21"/>
    </location>
</feature>
<evidence type="ECO:0000313" key="2">
    <source>
        <dbReference type="EMBL" id="PIO25820.1"/>
    </source>
</evidence>
<feature type="non-terminal residue" evidence="2">
    <location>
        <position position="1"/>
    </location>
</feature>
<gene>
    <name evidence="2" type="ORF">AB205_0120150</name>
</gene>
<dbReference type="AlphaFoldDB" id="A0A2G9RD61"/>
<reference evidence="3" key="1">
    <citation type="journal article" date="2017" name="Nat. Commun.">
        <title>The North American bullfrog draft genome provides insight into hormonal regulation of long noncoding RNA.</title>
        <authorList>
            <person name="Hammond S.A."/>
            <person name="Warren R.L."/>
            <person name="Vandervalk B.P."/>
            <person name="Kucuk E."/>
            <person name="Khan H."/>
            <person name="Gibb E.A."/>
            <person name="Pandoh P."/>
            <person name="Kirk H."/>
            <person name="Zhao Y."/>
            <person name="Jones M."/>
            <person name="Mungall A.J."/>
            <person name="Coope R."/>
            <person name="Pleasance S."/>
            <person name="Moore R.A."/>
            <person name="Holt R.A."/>
            <person name="Round J.M."/>
            <person name="Ohora S."/>
            <person name="Walle B.V."/>
            <person name="Veldhoen N."/>
            <person name="Helbing C.C."/>
            <person name="Birol I."/>
        </authorList>
    </citation>
    <scope>NUCLEOTIDE SEQUENCE [LARGE SCALE GENOMIC DNA]</scope>
</reference>
<proteinExistence type="predicted"/>